<proteinExistence type="predicted"/>
<dbReference type="GO" id="GO:0090575">
    <property type="term" value="C:RNA polymerase II transcription regulator complex"/>
    <property type="evidence" value="ECO:0007669"/>
    <property type="project" value="TreeGrafter"/>
</dbReference>
<feature type="region of interest" description="Disordered" evidence="4">
    <location>
        <begin position="235"/>
        <end position="281"/>
    </location>
</feature>
<dbReference type="EMBL" id="CAJVQA010010229">
    <property type="protein sequence ID" value="CAG8694602.1"/>
    <property type="molecule type" value="Genomic_DNA"/>
</dbReference>
<dbReference type="GO" id="GO:0000976">
    <property type="term" value="F:transcription cis-regulatory region binding"/>
    <property type="evidence" value="ECO:0007669"/>
    <property type="project" value="InterPro"/>
</dbReference>
<protein>
    <submittedName>
        <fullName evidence="5">6723_t:CDS:1</fullName>
    </submittedName>
</protein>
<evidence type="ECO:0000256" key="3">
    <source>
        <dbReference type="SAM" id="Coils"/>
    </source>
</evidence>
<keyword evidence="3" id="KW-0175">Coiled coil</keyword>
<gene>
    <name evidence="5" type="ORF">CPELLU_LOCUS11494</name>
</gene>
<comment type="subcellular location">
    <subcellularLocation>
        <location evidence="1">Nucleus</location>
    </subcellularLocation>
</comment>
<feature type="compositionally biased region" description="Basic residues" evidence="4">
    <location>
        <begin position="74"/>
        <end position="93"/>
    </location>
</feature>
<dbReference type="PANTHER" id="PTHR40621">
    <property type="entry name" value="TRANSCRIPTION FACTOR KAPC-RELATED"/>
    <property type="match status" value="1"/>
</dbReference>
<evidence type="ECO:0000313" key="5">
    <source>
        <dbReference type="EMBL" id="CAG8694602.1"/>
    </source>
</evidence>
<organism evidence="5 6">
    <name type="scientific">Cetraspora pellucida</name>
    <dbReference type="NCBI Taxonomy" id="1433469"/>
    <lineage>
        <taxon>Eukaryota</taxon>
        <taxon>Fungi</taxon>
        <taxon>Fungi incertae sedis</taxon>
        <taxon>Mucoromycota</taxon>
        <taxon>Glomeromycotina</taxon>
        <taxon>Glomeromycetes</taxon>
        <taxon>Diversisporales</taxon>
        <taxon>Gigasporaceae</taxon>
        <taxon>Cetraspora</taxon>
    </lineage>
</organism>
<dbReference type="PANTHER" id="PTHR40621:SF6">
    <property type="entry name" value="AP-1-LIKE TRANSCRIPTION FACTOR YAP1-RELATED"/>
    <property type="match status" value="1"/>
</dbReference>
<dbReference type="OrthoDB" id="2593073at2759"/>
<evidence type="ECO:0000256" key="4">
    <source>
        <dbReference type="SAM" id="MobiDB-lite"/>
    </source>
</evidence>
<name>A0A9N9HMC7_9GLOM</name>
<feature type="compositionally biased region" description="Polar residues" evidence="4">
    <location>
        <begin position="248"/>
        <end position="279"/>
    </location>
</feature>
<dbReference type="SUPFAM" id="SSF57959">
    <property type="entry name" value="Leucine zipper domain"/>
    <property type="match status" value="1"/>
</dbReference>
<reference evidence="5" key="1">
    <citation type="submission" date="2021-06" db="EMBL/GenBank/DDBJ databases">
        <authorList>
            <person name="Kallberg Y."/>
            <person name="Tangrot J."/>
            <person name="Rosling A."/>
        </authorList>
    </citation>
    <scope>NUCLEOTIDE SEQUENCE</scope>
    <source>
        <strain evidence="5">FL966</strain>
    </source>
</reference>
<dbReference type="CDD" id="cd14688">
    <property type="entry name" value="bZIP_YAP"/>
    <property type="match status" value="1"/>
</dbReference>
<dbReference type="InterPro" id="IPR050936">
    <property type="entry name" value="AP-1-like"/>
</dbReference>
<keyword evidence="2" id="KW-0539">Nucleus</keyword>
<keyword evidence="6" id="KW-1185">Reference proteome</keyword>
<dbReference type="GO" id="GO:0001228">
    <property type="term" value="F:DNA-binding transcription activator activity, RNA polymerase II-specific"/>
    <property type="evidence" value="ECO:0007669"/>
    <property type="project" value="TreeGrafter"/>
</dbReference>
<evidence type="ECO:0000256" key="2">
    <source>
        <dbReference type="ARBA" id="ARBA00023242"/>
    </source>
</evidence>
<feature type="region of interest" description="Disordered" evidence="4">
    <location>
        <begin position="62"/>
        <end position="98"/>
    </location>
</feature>
<evidence type="ECO:0000313" key="6">
    <source>
        <dbReference type="Proteomes" id="UP000789759"/>
    </source>
</evidence>
<accession>A0A9N9HMC7</accession>
<evidence type="ECO:0000256" key="1">
    <source>
        <dbReference type="ARBA" id="ARBA00004123"/>
    </source>
</evidence>
<dbReference type="InterPro" id="IPR046347">
    <property type="entry name" value="bZIP_sf"/>
</dbReference>
<dbReference type="AlphaFoldDB" id="A0A9N9HMC7"/>
<sequence>MSQPLSLKLNEFPSISQTLRLPIPRPPVSTKHSEMLLSNWPPSTSDFTMNSTTFPVIPCQQQTIPAGPNGKPVPNRRGRKRLSTMPSNKKHKQNLTNQRAFRERRENYLRSLENKVEMYEKAYAEYQNENRLLKGELALLKRRLSRFENYGFDGGLGIASSDVQLPDKMPNNKNANSCCNVVNAIYSVPQLIEDNQIYHSVDEQKDNSTHRDVIVNNCHNERIYLQDYSLSVNNDSSSFTQKPYPPLSNDNLSSFMQDYDEQSNSRNRPRSPTDSSASIDSVDGIVNDSSIFSKGHLCFCDDSEISGQSRISPGNNSIATVIGQKTSILPRQSTSQEFATTTRQTLPTPDEPQWSLSHEHYFNNTLTPMSSFSLMDSERGTRLYR</sequence>
<dbReference type="Proteomes" id="UP000789759">
    <property type="component" value="Unassembled WGS sequence"/>
</dbReference>
<dbReference type="Gene3D" id="1.20.5.170">
    <property type="match status" value="1"/>
</dbReference>
<comment type="caution">
    <text evidence="5">The sequence shown here is derived from an EMBL/GenBank/DDBJ whole genome shotgun (WGS) entry which is preliminary data.</text>
</comment>
<feature type="coiled-coil region" evidence="3">
    <location>
        <begin position="102"/>
        <end position="143"/>
    </location>
</feature>